<protein>
    <submittedName>
        <fullName evidence="2">Uncharacterized protein</fullName>
    </submittedName>
</protein>
<proteinExistence type="predicted"/>
<reference evidence="3" key="1">
    <citation type="journal article" date="2010" name="Science">
        <title>Signatures of adaptation to obligate biotrophy in the Hyaloperonospora arabidopsidis genome.</title>
        <authorList>
            <person name="Baxter L."/>
            <person name="Tripathy S."/>
            <person name="Ishaque N."/>
            <person name="Boot N."/>
            <person name="Cabral A."/>
            <person name="Kemen E."/>
            <person name="Thines M."/>
            <person name="Ah-Fong A."/>
            <person name="Anderson R."/>
            <person name="Badejoko W."/>
            <person name="Bittner-Eddy P."/>
            <person name="Boore J.L."/>
            <person name="Chibucos M.C."/>
            <person name="Coates M."/>
            <person name="Dehal P."/>
            <person name="Delehaunty K."/>
            <person name="Dong S."/>
            <person name="Downton P."/>
            <person name="Dumas B."/>
            <person name="Fabro G."/>
            <person name="Fronick C."/>
            <person name="Fuerstenberg S.I."/>
            <person name="Fulton L."/>
            <person name="Gaulin E."/>
            <person name="Govers F."/>
            <person name="Hughes L."/>
            <person name="Humphray S."/>
            <person name="Jiang R.H."/>
            <person name="Judelson H."/>
            <person name="Kamoun S."/>
            <person name="Kyung K."/>
            <person name="Meijer H."/>
            <person name="Minx P."/>
            <person name="Morris P."/>
            <person name="Nelson J."/>
            <person name="Phuntumart V."/>
            <person name="Qutob D."/>
            <person name="Rehmany A."/>
            <person name="Rougon-Cardoso A."/>
            <person name="Ryden P."/>
            <person name="Torto-Alalibo T."/>
            <person name="Studholme D."/>
            <person name="Wang Y."/>
            <person name="Win J."/>
            <person name="Wood J."/>
            <person name="Clifton S.W."/>
            <person name="Rogers J."/>
            <person name="Van den Ackerveken G."/>
            <person name="Jones J.D."/>
            <person name="McDowell J.M."/>
            <person name="Beynon J."/>
            <person name="Tyler B.M."/>
        </authorList>
    </citation>
    <scope>NUCLEOTIDE SEQUENCE [LARGE SCALE GENOMIC DNA]</scope>
    <source>
        <strain evidence="3">Emoy2</strain>
    </source>
</reference>
<accession>M4BT56</accession>
<keyword evidence="3" id="KW-1185">Reference proteome</keyword>
<organism evidence="2 3">
    <name type="scientific">Hyaloperonospora arabidopsidis (strain Emoy2)</name>
    <name type="common">Downy mildew agent</name>
    <name type="synonym">Peronospora arabidopsidis</name>
    <dbReference type="NCBI Taxonomy" id="559515"/>
    <lineage>
        <taxon>Eukaryota</taxon>
        <taxon>Sar</taxon>
        <taxon>Stramenopiles</taxon>
        <taxon>Oomycota</taxon>
        <taxon>Peronosporomycetes</taxon>
        <taxon>Peronosporales</taxon>
        <taxon>Peronosporaceae</taxon>
        <taxon>Hyaloperonospora</taxon>
    </lineage>
</organism>
<dbReference type="EnsemblProtists" id="HpaT809641">
    <property type="protein sequence ID" value="HpaP809641"/>
    <property type="gene ID" value="HpaG809641"/>
</dbReference>
<sequence>MSLSLDQERSRCKITRSLCKMSPTVIETVHPKTERDRRLPSRNKELNTI</sequence>
<dbReference type="EMBL" id="JH597821">
    <property type="status" value="NOT_ANNOTATED_CDS"/>
    <property type="molecule type" value="Genomic_DNA"/>
</dbReference>
<dbReference type="InParanoid" id="M4BT56"/>
<evidence type="ECO:0000256" key="1">
    <source>
        <dbReference type="SAM" id="MobiDB-lite"/>
    </source>
</evidence>
<feature type="region of interest" description="Disordered" evidence="1">
    <location>
        <begin position="29"/>
        <end position="49"/>
    </location>
</feature>
<name>M4BT56_HYAAE</name>
<dbReference type="AlphaFoldDB" id="M4BT56"/>
<dbReference type="Proteomes" id="UP000011713">
    <property type="component" value="Unassembled WGS sequence"/>
</dbReference>
<evidence type="ECO:0000313" key="2">
    <source>
        <dbReference type="EnsemblProtists" id="HpaP809641"/>
    </source>
</evidence>
<dbReference type="VEuPathDB" id="FungiDB:HpaG809641"/>
<dbReference type="HOGENOM" id="CLU_3145657_0_0_1"/>
<reference evidence="2" key="2">
    <citation type="submission" date="2015-06" db="UniProtKB">
        <authorList>
            <consortium name="EnsemblProtists"/>
        </authorList>
    </citation>
    <scope>IDENTIFICATION</scope>
    <source>
        <strain evidence="2">Emoy2</strain>
    </source>
</reference>
<evidence type="ECO:0000313" key="3">
    <source>
        <dbReference type="Proteomes" id="UP000011713"/>
    </source>
</evidence>